<protein>
    <submittedName>
        <fullName evidence="15">Leucine-rich repeat protein</fullName>
    </submittedName>
</protein>
<dbReference type="AlphaFoldDB" id="A0A2U1NTE9"/>
<dbReference type="Pfam" id="PF08263">
    <property type="entry name" value="LRRNT_2"/>
    <property type="match status" value="1"/>
</dbReference>
<dbReference type="SUPFAM" id="SSF52058">
    <property type="entry name" value="L domain-like"/>
    <property type="match status" value="1"/>
</dbReference>
<keyword evidence="4" id="KW-0433">Leucine-rich repeat</keyword>
<dbReference type="FunFam" id="3.80.10.10:FF:000095">
    <property type="entry name" value="LRR receptor-like serine/threonine-protein kinase GSO1"/>
    <property type="match status" value="1"/>
</dbReference>
<keyword evidence="8 11" id="KW-1133">Transmembrane helix</keyword>
<evidence type="ECO:0000256" key="3">
    <source>
        <dbReference type="ARBA" id="ARBA00022475"/>
    </source>
</evidence>
<gene>
    <name evidence="15" type="ORF">CTI12_AA230490</name>
</gene>
<dbReference type="Pfam" id="PF00560">
    <property type="entry name" value="LRR_1"/>
    <property type="match status" value="6"/>
</dbReference>
<evidence type="ECO:0000259" key="14">
    <source>
        <dbReference type="Pfam" id="PF23598"/>
    </source>
</evidence>
<dbReference type="Proteomes" id="UP000245207">
    <property type="component" value="Unassembled WGS sequence"/>
</dbReference>
<dbReference type="InterPro" id="IPR001611">
    <property type="entry name" value="Leu-rich_rpt"/>
</dbReference>
<feature type="signal peptide" evidence="12">
    <location>
        <begin position="1"/>
        <end position="21"/>
    </location>
</feature>
<feature type="transmembrane region" description="Helical" evidence="11">
    <location>
        <begin position="991"/>
        <end position="1014"/>
    </location>
</feature>
<feature type="domain" description="Disease resistance R13L4/SHOC-2-like LRR" evidence="14">
    <location>
        <begin position="389"/>
        <end position="568"/>
    </location>
</feature>
<feature type="domain" description="Leucine-rich repeat-containing N-terminal plant-type" evidence="13">
    <location>
        <begin position="32"/>
        <end position="71"/>
    </location>
</feature>
<organism evidence="15 16">
    <name type="scientific">Artemisia annua</name>
    <name type="common">Sweet wormwood</name>
    <dbReference type="NCBI Taxonomy" id="35608"/>
    <lineage>
        <taxon>Eukaryota</taxon>
        <taxon>Viridiplantae</taxon>
        <taxon>Streptophyta</taxon>
        <taxon>Embryophyta</taxon>
        <taxon>Tracheophyta</taxon>
        <taxon>Spermatophyta</taxon>
        <taxon>Magnoliopsida</taxon>
        <taxon>eudicotyledons</taxon>
        <taxon>Gunneridae</taxon>
        <taxon>Pentapetalae</taxon>
        <taxon>asterids</taxon>
        <taxon>campanulids</taxon>
        <taxon>Asterales</taxon>
        <taxon>Asteraceae</taxon>
        <taxon>Asteroideae</taxon>
        <taxon>Anthemideae</taxon>
        <taxon>Artemisiinae</taxon>
        <taxon>Artemisia</taxon>
    </lineage>
</organism>
<evidence type="ECO:0000256" key="11">
    <source>
        <dbReference type="SAM" id="Phobius"/>
    </source>
</evidence>
<evidence type="ECO:0000313" key="16">
    <source>
        <dbReference type="Proteomes" id="UP000245207"/>
    </source>
</evidence>
<dbReference type="OrthoDB" id="1600340at2759"/>
<evidence type="ECO:0000256" key="7">
    <source>
        <dbReference type="ARBA" id="ARBA00022737"/>
    </source>
</evidence>
<name>A0A2U1NTE9_ARTAN</name>
<evidence type="ECO:0000256" key="2">
    <source>
        <dbReference type="ARBA" id="ARBA00009592"/>
    </source>
</evidence>
<dbReference type="InterPro" id="IPR003591">
    <property type="entry name" value="Leu-rich_rpt_typical-subtyp"/>
</dbReference>
<dbReference type="PRINTS" id="PR00019">
    <property type="entry name" value="LEURICHRPT"/>
</dbReference>
<dbReference type="FunFam" id="3.80.10.10:FF:000383">
    <property type="entry name" value="Leucine-rich repeat receptor protein kinase EMS1"/>
    <property type="match status" value="1"/>
</dbReference>
<evidence type="ECO:0000256" key="10">
    <source>
        <dbReference type="ARBA" id="ARBA00023180"/>
    </source>
</evidence>
<comment type="subcellular location">
    <subcellularLocation>
        <location evidence="1">Cell membrane</location>
        <topology evidence="1">Single-pass type I membrane protein</topology>
    </subcellularLocation>
</comment>
<keyword evidence="9 11" id="KW-0472">Membrane</keyword>
<feature type="chain" id="PRO_5015432959" evidence="12">
    <location>
        <begin position="22"/>
        <end position="1040"/>
    </location>
</feature>
<dbReference type="FunFam" id="3.80.10.10:FF:000111">
    <property type="entry name" value="LRR receptor-like serine/threonine-protein kinase ERECTA"/>
    <property type="match status" value="1"/>
</dbReference>
<evidence type="ECO:0000259" key="13">
    <source>
        <dbReference type="Pfam" id="PF08263"/>
    </source>
</evidence>
<evidence type="ECO:0000256" key="1">
    <source>
        <dbReference type="ARBA" id="ARBA00004251"/>
    </source>
</evidence>
<evidence type="ECO:0000313" key="15">
    <source>
        <dbReference type="EMBL" id="PWA76782.1"/>
    </source>
</evidence>
<evidence type="ECO:0000256" key="4">
    <source>
        <dbReference type="ARBA" id="ARBA00022614"/>
    </source>
</evidence>
<dbReference type="Pfam" id="PF13855">
    <property type="entry name" value="LRR_8"/>
    <property type="match status" value="3"/>
</dbReference>
<dbReference type="SMART" id="SM00369">
    <property type="entry name" value="LRR_TYP"/>
    <property type="match status" value="9"/>
</dbReference>
<evidence type="ECO:0000256" key="6">
    <source>
        <dbReference type="ARBA" id="ARBA00022729"/>
    </source>
</evidence>
<evidence type="ECO:0000256" key="12">
    <source>
        <dbReference type="SAM" id="SignalP"/>
    </source>
</evidence>
<dbReference type="PANTHER" id="PTHR48063">
    <property type="entry name" value="LRR RECEPTOR-LIKE KINASE"/>
    <property type="match status" value="1"/>
</dbReference>
<dbReference type="Gene3D" id="3.80.10.10">
    <property type="entry name" value="Ribonuclease Inhibitor"/>
    <property type="match status" value="5"/>
</dbReference>
<dbReference type="GO" id="GO:0005886">
    <property type="term" value="C:plasma membrane"/>
    <property type="evidence" value="ECO:0007669"/>
    <property type="project" value="UniProtKB-SubCell"/>
</dbReference>
<comment type="similarity">
    <text evidence="2">Belongs to the RLP family.</text>
</comment>
<evidence type="ECO:0000256" key="9">
    <source>
        <dbReference type="ARBA" id="ARBA00023136"/>
    </source>
</evidence>
<dbReference type="GO" id="GO:0051707">
    <property type="term" value="P:response to other organism"/>
    <property type="evidence" value="ECO:0007669"/>
    <property type="project" value="UniProtKB-ARBA"/>
</dbReference>
<dbReference type="GO" id="GO:0006952">
    <property type="term" value="P:defense response"/>
    <property type="evidence" value="ECO:0007669"/>
    <property type="project" value="UniProtKB-ARBA"/>
</dbReference>
<evidence type="ECO:0000256" key="5">
    <source>
        <dbReference type="ARBA" id="ARBA00022692"/>
    </source>
</evidence>
<sequence>MTPLMLFWLTILLGLCTNSFSDSNPKRILCVENERLALLQFKSDLIDGANRLSSWNNAKIDCCRWAGVVCDKFTGHVQELHLRGPNPNLEEASDKMLGGNINASLLSFKQLKYLDLSCNNFNEIQIPSFIGSLGNLRYLNLSMSQFQGGVPHQLGNLSKLVVLDIGMGPWLSSVPMKNLRWLSSLTLLQYLDMSGYDLSGASDWLQVINTLPSLVELHLPSCNLSQIPQHLAKVNFTSLTLLDLSFNIFDTLMPRWIFSLSSLVSLDLTRCLFHGPVSSRVGGFQNMPNLKVVHVSENDFMNSSSVLKGLLTVSSIESLDISTCNLSTSILGSLQNMTSLVSIDLSQNQINETLPNSFGNLCNLTYVDLRANYFGGSVSELLNNFCECNSPKLKYLAITANLLTGHLPERLGQLQKLSTLDLAYNYLSGTIPNSIGKLSSLKEVMLNVNSLSGPLPDSIGNLTSLERFEISFNNFNGSLPKSLGKLTKLFYLSIHHNSFTGDVTEDHFANLTALNTIWAEANMLRLELSDHNWVPPFKLGVLRIGSWNLGPRFPSWIQSQESLTDLDIANTGISDIIPSWFWNSFTDIVFLNMSHNNIRGKLVGDLSILVPNAVVDLSSNHFEGPLPGKINDADFVLLDISNNNLSGSLENFLCPSLEKDRLLQVLDLANNKLSGTIPDCWMNWQALSVINFENNNLIGGIPQSVGNLTSLRSFNIRNNKLSGKLPAFLMNSKSLQIIMLAENEFAGGIPLLIEGEDSKLKLLSLRSNKLEGEIPVELCRLTSIQILDLAHNNLSGTLPTCFYNFSIMSGRQQSSEIVLYDVPFQVQVIGSASLVTKGREFQYSTILYLVTTLDLSGNRFSGPIPKELMGLSGLRWLNLSGNHLTGRIPEEIGKMTLLESLDLSVNQIEGRIPWSMAMLTALNWLNFSINQLTGEIPTSTQLQSFSESSFMGNSLCGPPLEVLCNRKGVASDANTRGEVELNDDESDGKNWGLIISIVLGFIIGFWAVVAPLIASKAWRQSYFYFLQKVWLKICNACHIN</sequence>
<reference evidence="15 16" key="1">
    <citation type="journal article" date="2018" name="Mol. Plant">
        <title>The genome of Artemisia annua provides insight into the evolution of Asteraceae family and artemisinin biosynthesis.</title>
        <authorList>
            <person name="Shen Q."/>
            <person name="Zhang L."/>
            <person name="Liao Z."/>
            <person name="Wang S."/>
            <person name="Yan T."/>
            <person name="Shi P."/>
            <person name="Liu M."/>
            <person name="Fu X."/>
            <person name="Pan Q."/>
            <person name="Wang Y."/>
            <person name="Lv Z."/>
            <person name="Lu X."/>
            <person name="Zhang F."/>
            <person name="Jiang W."/>
            <person name="Ma Y."/>
            <person name="Chen M."/>
            <person name="Hao X."/>
            <person name="Li L."/>
            <person name="Tang Y."/>
            <person name="Lv G."/>
            <person name="Zhou Y."/>
            <person name="Sun X."/>
            <person name="Brodelius P.E."/>
            <person name="Rose J.K.C."/>
            <person name="Tang K."/>
        </authorList>
    </citation>
    <scope>NUCLEOTIDE SEQUENCE [LARGE SCALE GENOMIC DNA]</scope>
    <source>
        <strain evidence="16">cv. Huhao1</strain>
        <tissue evidence="15">Leaf</tissue>
    </source>
</reference>
<accession>A0A2U1NTE9</accession>
<proteinExistence type="inferred from homology"/>
<keyword evidence="6 12" id="KW-0732">Signal</keyword>
<comment type="caution">
    <text evidence="15">The sequence shown here is derived from an EMBL/GenBank/DDBJ whole genome shotgun (WGS) entry which is preliminary data.</text>
</comment>
<dbReference type="InterPro" id="IPR032675">
    <property type="entry name" value="LRR_dom_sf"/>
</dbReference>
<dbReference type="EMBL" id="PKPP01002223">
    <property type="protein sequence ID" value="PWA76782.1"/>
    <property type="molecule type" value="Genomic_DNA"/>
</dbReference>
<keyword evidence="16" id="KW-1185">Reference proteome</keyword>
<keyword evidence="3" id="KW-1003">Cell membrane</keyword>
<keyword evidence="7" id="KW-0677">Repeat</keyword>
<dbReference type="SUPFAM" id="SSF52047">
    <property type="entry name" value="RNI-like"/>
    <property type="match status" value="2"/>
</dbReference>
<dbReference type="InterPro" id="IPR013210">
    <property type="entry name" value="LRR_N_plant-typ"/>
</dbReference>
<dbReference type="InterPro" id="IPR046956">
    <property type="entry name" value="RLP23-like"/>
</dbReference>
<dbReference type="InterPro" id="IPR055414">
    <property type="entry name" value="LRR_R13L4/SHOC2-like"/>
</dbReference>
<dbReference type="PANTHER" id="PTHR48063:SF98">
    <property type="entry name" value="LRR RECEPTOR-LIKE SERINE_THREONINE-PROTEIN KINASE FLS2"/>
    <property type="match status" value="1"/>
</dbReference>
<keyword evidence="10" id="KW-0325">Glycoprotein</keyword>
<keyword evidence="5 11" id="KW-0812">Transmembrane</keyword>
<dbReference type="Pfam" id="PF23598">
    <property type="entry name" value="LRR_14"/>
    <property type="match status" value="1"/>
</dbReference>
<evidence type="ECO:0000256" key="8">
    <source>
        <dbReference type="ARBA" id="ARBA00022989"/>
    </source>
</evidence>
<dbReference type="STRING" id="35608.A0A2U1NTE9"/>